<keyword evidence="2" id="KW-0472">Membrane</keyword>
<protein>
    <submittedName>
        <fullName evidence="3">Uncharacterized protein</fullName>
    </submittedName>
</protein>
<keyword evidence="2" id="KW-1133">Transmembrane helix</keyword>
<feature type="transmembrane region" description="Helical" evidence="2">
    <location>
        <begin position="6"/>
        <end position="26"/>
    </location>
</feature>
<evidence type="ECO:0000256" key="2">
    <source>
        <dbReference type="SAM" id="Phobius"/>
    </source>
</evidence>
<feature type="compositionally biased region" description="Basic and acidic residues" evidence="1">
    <location>
        <begin position="32"/>
        <end position="45"/>
    </location>
</feature>
<dbReference type="AlphaFoldDB" id="A0A848D1A5"/>
<dbReference type="RefSeq" id="WP_168976754.1">
    <property type="nucleotide sequence ID" value="NZ_CAMJCG010000131.1"/>
</dbReference>
<evidence type="ECO:0000313" key="3">
    <source>
        <dbReference type="EMBL" id="NMF01446.1"/>
    </source>
</evidence>
<reference evidence="3 4" key="1">
    <citation type="submission" date="2020-04" db="EMBL/GenBank/DDBJ databases">
        <authorList>
            <person name="Hitch T.C.A."/>
            <person name="Wylensek D."/>
            <person name="Clavel T."/>
        </authorList>
    </citation>
    <scope>NUCLEOTIDE SEQUENCE [LARGE SCALE GENOMIC DNA]</scope>
    <source>
        <strain evidence="3 4">WB01_D5_05</strain>
    </source>
</reference>
<sequence>MKQEDIVLLAFLSSCLILSNSIIVFTDNRLKERAERKKREAEEKRDKRKRPVKRSRRL</sequence>
<dbReference type="EMBL" id="JABAGO010000089">
    <property type="protein sequence ID" value="NMF01446.1"/>
    <property type="molecule type" value="Genomic_DNA"/>
</dbReference>
<keyword evidence="2" id="KW-0812">Transmembrane</keyword>
<dbReference type="Proteomes" id="UP000561326">
    <property type="component" value="Unassembled WGS sequence"/>
</dbReference>
<feature type="region of interest" description="Disordered" evidence="1">
    <location>
        <begin position="32"/>
        <end position="58"/>
    </location>
</feature>
<evidence type="ECO:0000256" key="1">
    <source>
        <dbReference type="SAM" id="MobiDB-lite"/>
    </source>
</evidence>
<name>A0A848D1A5_ANEAE</name>
<accession>A0A848D1A5</accession>
<organism evidence="3 4">
    <name type="scientific">Aneurinibacillus aneurinilyticus</name>
    <name type="common">Bacillus aneurinolyticus</name>
    <dbReference type="NCBI Taxonomy" id="1391"/>
    <lineage>
        <taxon>Bacteria</taxon>
        <taxon>Bacillati</taxon>
        <taxon>Bacillota</taxon>
        <taxon>Bacilli</taxon>
        <taxon>Bacillales</taxon>
        <taxon>Paenibacillaceae</taxon>
        <taxon>Aneurinibacillus group</taxon>
        <taxon>Aneurinibacillus</taxon>
    </lineage>
</organism>
<evidence type="ECO:0000313" key="4">
    <source>
        <dbReference type="Proteomes" id="UP000561326"/>
    </source>
</evidence>
<feature type="compositionally biased region" description="Basic residues" evidence="1">
    <location>
        <begin position="46"/>
        <end position="58"/>
    </location>
</feature>
<gene>
    <name evidence="3" type="ORF">HF838_24975</name>
</gene>
<comment type="caution">
    <text evidence="3">The sequence shown here is derived from an EMBL/GenBank/DDBJ whole genome shotgun (WGS) entry which is preliminary data.</text>
</comment>
<proteinExistence type="predicted"/>